<gene>
    <name evidence="2" type="ORF">CLV91_2565</name>
</gene>
<keyword evidence="1" id="KW-0732">Signal</keyword>
<protein>
    <submittedName>
        <fullName evidence="2">Uncharacterized protein</fullName>
    </submittedName>
</protein>
<accession>A0A495E656</accession>
<feature type="chain" id="PRO_5019834792" evidence="1">
    <location>
        <begin position="20"/>
        <end position="138"/>
    </location>
</feature>
<proteinExistence type="predicted"/>
<feature type="signal peptide" evidence="1">
    <location>
        <begin position="1"/>
        <end position="19"/>
    </location>
</feature>
<comment type="caution">
    <text evidence="2">The sequence shown here is derived from an EMBL/GenBank/DDBJ whole genome shotgun (WGS) entry which is preliminary data.</text>
</comment>
<evidence type="ECO:0000256" key="1">
    <source>
        <dbReference type="SAM" id="SignalP"/>
    </source>
</evidence>
<name>A0A495E656_9FLAO</name>
<reference evidence="2 3" key="1">
    <citation type="submission" date="2018-10" db="EMBL/GenBank/DDBJ databases">
        <title>Genomic Encyclopedia of Archaeal and Bacterial Type Strains, Phase II (KMG-II): from individual species to whole genera.</title>
        <authorList>
            <person name="Goeker M."/>
        </authorList>
    </citation>
    <scope>NUCLEOTIDE SEQUENCE [LARGE SCALE GENOMIC DNA]</scope>
    <source>
        <strain evidence="2 3">DSM 25230</strain>
    </source>
</reference>
<dbReference type="RefSeq" id="WP_121068493.1">
    <property type="nucleotide sequence ID" value="NZ_RBIQ01000009.1"/>
</dbReference>
<organism evidence="2 3">
    <name type="scientific">Maribacter vaceletii</name>
    <dbReference type="NCBI Taxonomy" id="1206816"/>
    <lineage>
        <taxon>Bacteria</taxon>
        <taxon>Pseudomonadati</taxon>
        <taxon>Bacteroidota</taxon>
        <taxon>Flavobacteriia</taxon>
        <taxon>Flavobacteriales</taxon>
        <taxon>Flavobacteriaceae</taxon>
        <taxon>Maribacter</taxon>
    </lineage>
</organism>
<dbReference type="AlphaFoldDB" id="A0A495E656"/>
<evidence type="ECO:0000313" key="3">
    <source>
        <dbReference type="Proteomes" id="UP000269412"/>
    </source>
</evidence>
<dbReference type="EMBL" id="RBIQ01000009">
    <property type="protein sequence ID" value="RKR12435.1"/>
    <property type="molecule type" value="Genomic_DNA"/>
</dbReference>
<keyword evidence="3" id="KW-1185">Reference proteome</keyword>
<evidence type="ECO:0000313" key="2">
    <source>
        <dbReference type="EMBL" id="RKR12435.1"/>
    </source>
</evidence>
<sequence>MKKIIFVFVAFLSGFTAIVASPIKNSEVVECIALHVNEENALEGAWMFAVKGAAKSYAEGQLIIAKVKGEFVVKLNAEAGSLYAENIVVNNNEISFEIVINKEKVFFSLSAANNKISGTSSSASKTFKVEGVKEVLLQ</sequence>
<dbReference type="Proteomes" id="UP000269412">
    <property type="component" value="Unassembled WGS sequence"/>
</dbReference>